<evidence type="ECO:0000313" key="1">
    <source>
        <dbReference type="EMBL" id="EXJ85697.1"/>
    </source>
</evidence>
<organism evidence="1 2">
    <name type="scientific">Capronia coronata CBS 617.96</name>
    <dbReference type="NCBI Taxonomy" id="1182541"/>
    <lineage>
        <taxon>Eukaryota</taxon>
        <taxon>Fungi</taxon>
        <taxon>Dikarya</taxon>
        <taxon>Ascomycota</taxon>
        <taxon>Pezizomycotina</taxon>
        <taxon>Eurotiomycetes</taxon>
        <taxon>Chaetothyriomycetidae</taxon>
        <taxon>Chaetothyriales</taxon>
        <taxon>Herpotrichiellaceae</taxon>
        <taxon>Capronia</taxon>
    </lineage>
</organism>
<sequence length="174" mass="19740">MSTKKLITSAQGYLAKSNVFFMDQKTKAIRVYITQEEPEVEDDSAKNYTQDFVTVDVPDSNKPQRITVTSPDMSAIAWQIGDDPGTTNTRLYYADADNTLQELCRDTDKATWYRGSLGNTVRVKCMQDTPIDAHINYSSQQLKVYSYSPENTTTPTVTWTTVNQTNWQSKLIVK</sequence>
<proteinExistence type="predicted"/>
<gene>
    <name evidence="1" type="ORF">A1O1_06065</name>
</gene>
<comment type="caution">
    <text evidence="1">The sequence shown here is derived from an EMBL/GenBank/DDBJ whole genome shotgun (WGS) entry which is preliminary data.</text>
</comment>
<accession>W9XYR1</accession>
<name>W9XYR1_9EURO</name>
<protein>
    <submittedName>
        <fullName evidence="1">Uncharacterized protein</fullName>
    </submittedName>
</protein>
<keyword evidence="2" id="KW-1185">Reference proteome</keyword>
<dbReference type="HOGENOM" id="CLU_1643392_0_0_1"/>
<dbReference type="AlphaFoldDB" id="W9XYR1"/>
<dbReference type="GeneID" id="19160934"/>
<dbReference type="Proteomes" id="UP000019484">
    <property type="component" value="Unassembled WGS sequence"/>
</dbReference>
<dbReference type="Gene3D" id="2.120.10.70">
    <property type="entry name" value="Fucose-specific lectin"/>
    <property type="match status" value="1"/>
</dbReference>
<reference evidence="1 2" key="1">
    <citation type="submission" date="2013-03" db="EMBL/GenBank/DDBJ databases">
        <title>The Genome Sequence of Capronia coronata CBS 617.96.</title>
        <authorList>
            <consortium name="The Broad Institute Genomics Platform"/>
            <person name="Cuomo C."/>
            <person name="de Hoog S."/>
            <person name="Gorbushina A."/>
            <person name="Walker B."/>
            <person name="Young S.K."/>
            <person name="Zeng Q."/>
            <person name="Gargeya S."/>
            <person name="Fitzgerald M."/>
            <person name="Haas B."/>
            <person name="Abouelleil A."/>
            <person name="Allen A.W."/>
            <person name="Alvarado L."/>
            <person name="Arachchi H.M."/>
            <person name="Berlin A.M."/>
            <person name="Chapman S.B."/>
            <person name="Gainer-Dewar J."/>
            <person name="Goldberg J."/>
            <person name="Griggs A."/>
            <person name="Gujja S."/>
            <person name="Hansen M."/>
            <person name="Howarth C."/>
            <person name="Imamovic A."/>
            <person name="Ireland A."/>
            <person name="Larimer J."/>
            <person name="McCowan C."/>
            <person name="Murphy C."/>
            <person name="Pearson M."/>
            <person name="Poon T.W."/>
            <person name="Priest M."/>
            <person name="Roberts A."/>
            <person name="Saif S."/>
            <person name="Shea T."/>
            <person name="Sisk P."/>
            <person name="Sykes S."/>
            <person name="Wortman J."/>
            <person name="Nusbaum C."/>
            <person name="Birren B."/>
        </authorList>
    </citation>
    <scope>NUCLEOTIDE SEQUENCE [LARGE SCALE GENOMIC DNA]</scope>
    <source>
        <strain evidence="1 2">CBS 617.96</strain>
    </source>
</reference>
<dbReference type="EMBL" id="AMWN01000005">
    <property type="protein sequence ID" value="EXJ85697.1"/>
    <property type="molecule type" value="Genomic_DNA"/>
</dbReference>
<evidence type="ECO:0000313" key="2">
    <source>
        <dbReference type="Proteomes" id="UP000019484"/>
    </source>
</evidence>
<dbReference type="OrthoDB" id="5317079at2759"/>
<dbReference type="RefSeq" id="XP_007725135.1">
    <property type="nucleotide sequence ID" value="XM_007726945.1"/>
</dbReference>
<dbReference type="eggNOG" id="ENOG502TE3A">
    <property type="taxonomic scope" value="Eukaryota"/>
</dbReference>